<protein>
    <submittedName>
        <fullName evidence="2">Uncharacterized protein</fullName>
    </submittedName>
</protein>
<gene>
    <name evidence="2" type="ORF">CHR55_05930</name>
</gene>
<proteinExistence type="predicted"/>
<dbReference type="AlphaFoldDB" id="A0A2A5JG98"/>
<dbReference type="EMBL" id="NOVD01000003">
    <property type="protein sequence ID" value="PCK27981.1"/>
    <property type="molecule type" value="Genomic_DNA"/>
</dbReference>
<reference evidence="2 3" key="1">
    <citation type="submission" date="2017-07" db="EMBL/GenBank/DDBJ databases">
        <title>Draft sequence of Rhodococcus enclensis 23b-28.</title>
        <authorList>
            <person name="Besaury L."/>
            <person name="Sancelme M."/>
            <person name="Amato P."/>
            <person name="Lallement A."/>
            <person name="Delort A.-M."/>
        </authorList>
    </citation>
    <scope>NUCLEOTIDE SEQUENCE [LARGE SCALE GENOMIC DNA]</scope>
    <source>
        <strain evidence="2 3">23b-28</strain>
    </source>
</reference>
<name>A0A2A5JG98_RHOSG</name>
<keyword evidence="1" id="KW-1133">Transmembrane helix</keyword>
<evidence type="ECO:0000313" key="2">
    <source>
        <dbReference type="EMBL" id="PCK27981.1"/>
    </source>
</evidence>
<feature type="transmembrane region" description="Helical" evidence="1">
    <location>
        <begin position="74"/>
        <end position="92"/>
    </location>
</feature>
<keyword evidence="1" id="KW-0472">Membrane</keyword>
<sequence length="95" mass="10660">MVFLPEGGHSIMRQSSYDRPSADRALRWLLLTWGLGNSVVWWIHLSRRGSRAVETSPIQPGPFGEANWLDMGGFLAYSSAATLLIIAIWYVAARR</sequence>
<dbReference type="Proteomes" id="UP000230886">
    <property type="component" value="Unassembled WGS sequence"/>
</dbReference>
<accession>A0A2A5JG98</accession>
<evidence type="ECO:0000313" key="3">
    <source>
        <dbReference type="Proteomes" id="UP000230886"/>
    </source>
</evidence>
<comment type="caution">
    <text evidence="2">The sequence shown here is derived from an EMBL/GenBank/DDBJ whole genome shotgun (WGS) entry which is preliminary data.</text>
</comment>
<organism evidence="2 3">
    <name type="scientific">Rhodococcus qingshengii</name>
    <dbReference type="NCBI Taxonomy" id="334542"/>
    <lineage>
        <taxon>Bacteria</taxon>
        <taxon>Bacillati</taxon>
        <taxon>Actinomycetota</taxon>
        <taxon>Actinomycetes</taxon>
        <taxon>Mycobacteriales</taxon>
        <taxon>Nocardiaceae</taxon>
        <taxon>Rhodococcus</taxon>
        <taxon>Rhodococcus erythropolis group</taxon>
    </lineage>
</organism>
<evidence type="ECO:0000256" key="1">
    <source>
        <dbReference type="SAM" id="Phobius"/>
    </source>
</evidence>
<keyword evidence="1" id="KW-0812">Transmembrane</keyword>